<comment type="caution">
    <text evidence="2">The sequence shown here is derived from an EMBL/GenBank/DDBJ whole genome shotgun (WGS) entry which is preliminary data.</text>
</comment>
<evidence type="ECO:0000313" key="2">
    <source>
        <dbReference type="EMBL" id="CAB4037221.1"/>
    </source>
</evidence>
<feature type="compositionally biased region" description="Basic and acidic residues" evidence="1">
    <location>
        <begin position="50"/>
        <end position="61"/>
    </location>
</feature>
<protein>
    <submittedName>
        <fullName evidence="2">Uncharacterized protein</fullName>
    </submittedName>
</protein>
<evidence type="ECO:0000256" key="1">
    <source>
        <dbReference type="SAM" id="MobiDB-lite"/>
    </source>
</evidence>
<reference evidence="2" key="1">
    <citation type="submission" date="2020-04" db="EMBL/GenBank/DDBJ databases">
        <authorList>
            <person name="Alioto T."/>
            <person name="Alioto T."/>
            <person name="Gomez Garrido J."/>
        </authorList>
    </citation>
    <scope>NUCLEOTIDE SEQUENCE</scope>
    <source>
        <strain evidence="2">A484AB</strain>
    </source>
</reference>
<dbReference type="EMBL" id="CACRXK020022851">
    <property type="protein sequence ID" value="CAB4037221.1"/>
    <property type="molecule type" value="Genomic_DNA"/>
</dbReference>
<evidence type="ECO:0000313" key="3">
    <source>
        <dbReference type="Proteomes" id="UP001152795"/>
    </source>
</evidence>
<name>A0A7D9JX28_PARCT</name>
<feature type="compositionally biased region" description="Acidic residues" evidence="1">
    <location>
        <begin position="1"/>
        <end position="15"/>
    </location>
</feature>
<feature type="region of interest" description="Disordered" evidence="1">
    <location>
        <begin position="1"/>
        <end position="71"/>
    </location>
</feature>
<dbReference type="AlphaFoldDB" id="A0A7D9JX28"/>
<gene>
    <name evidence="2" type="ORF">PACLA_8A015158</name>
</gene>
<dbReference type="Proteomes" id="UP001152795">
    <property type="component" value="Unassembled WGS sequence"/>
</dbReference>
<proteinExistence type="predicted"/>
<keyword evidence="3" id="KW-1185">Reference proteome</keyword>
<organism evidence="2 3">
    <name type="scientific">Paramuricea clavata</name>
    <name type="common">Red gorgonian</name>
    <name type="synonym">Violescent sea-whip</name>
    <dbReference type="NCBI Taxonomy" id="317549"/>
    <lineage>
        <taxon>Eukaryota</taxon>
        <taxon>Metazoa</taxon>
        <taxon>Cnidaria</taxon>
        <taxon>Anthozoa</taxon>
        <taxon>Octocorallia</taxon>
        <taxon>Malacalcyonacea</taxon>
        <taxon>Plexauridae</taxon>
        <taxon>Paramuricea</taxon>
    </lineage>
</organism>
<sequence length="71" mass="8055">MVPEEELSDSLETDDAAVGVIEGPDVAAPIEDAEQDNDNPPAEQPEPTDENERPQRERRPPEWFVNYDMNF</sequence>
<accession>A0A7D9JX28</accession>